<reference evidence="4 5" key="1">
    <citation type="submission" date="2016-07" db="EMBL/GenBank/DDBJ databases">
        <title>Pervasive Adenine N6-methylation of Active Genes in Fungi.</title>
        <authorList>
            <consortium name="DOE Joint Genome Institute"/>
            <person name="Mondo S.J."/>
            <person name="Dannebaum R.O."/>
            <person name="Kuo R.C."/>
            <person name="Labutti K."/>
            <person name="Haridas S."/>
            <person name="Kuo A."/>
            <person name="Salamov A."/>
            <person name="Ahrendt S.R."/>
            <person name="Lipzen A."/>
            <person name="Sullivan W."/>
            <person name="Andreopoulos W.B."/>
            <person name="Clum A."/>
            <person name="Lindquist E."/>
            <person name="Daum C."/>
            <person name="Ramamoorthy G.K."/>
            <person name="Gryganskyi A."/>
            <person name="Culley D."/>
            <person name="Magnuson J.K."/>
            <person name="James T.Y."/>
            <person name="O'Malley M.A."/>
            <person name="Stajich J.E."/>
            <person name="Spatafora J.W."/>
            <person name="Visel A."/>
            <person name="Grigoriev I.V."/>
        </authorList>
    </citation>
    <scope>NUCLEOTIDE SEQUENCE [LARGE SCALE GENOMIC DNA]</scope>
    <source>
        <strain evidence="4 5">PL171</strain>
    </source>
</reference>
<keyword evidence="5" id="KW-1185">Reference proteome</keyword>
<evidence type="ECO:0000259" key="3">
    <source>
        <dbReference type="PROSITE" id="PS50158"/>
    </source>
</evidence>
<keyword evidence="1" id="KW-0479">Metal-binding</keyword>
<name>A0A1Y2H5R3_9FUNG</name>
<evidence type="ECO:0000256" key="1">
    <source>
        <dbReference type="PROSITE-ProRule" id="PRU00047"/>
    </source>
</evidence>
<feature type="coiled-coil region" evidence="2">
    <location>
        <begin position="140"/>
        <end position="167"/>
    </location>
</feature>
<gene>
    <name evidence="4" type="ORF">BCR44DRAFT_75683</name>
</gene>
<dbReference type="GO" id="GO:0003676">
    <property type="term" value="F:nucleic acid binding"/>
    <property type="evidence" value="ECO:0007669"/>
    <property type="project" value="InterPro"/>
</dbReference>
<proteinExistence type="predicted"/>
<dbReference type="InterPro" id="IPR036875">
    <property type="entry name" value="Znf_CCHC_sf"/>
</dbReference>
<evidence type="ECO:0000313" key="5">
    <source>
        <dbReference type="Proteomes" id="UP000193411"/>
    </source>
</evidence>
<keyword evidence="2" id="KW-0175">Coiled coil</keyword>
<dbReference type="AlphaFoldDB" id="A0A1Y2H5R3"/>
<protein>
    <recommendedName>
        <fullName evidence="3">CCHC-type domain-containing protein</fullName>
    </recommendedName>
</protein>
<keyword evidence="1" id="KW-0862">Zinc</keyword>
<organism evidence="4 5">
    <name type="scientific">Catenaria anguillulae PL171</name>
    <dbReference type="NCBI Taxonomy" id="765915"/>
    <lineage>
        <taxon>Eukaryota</taxon>
        <taxon>Fungi</taxon>
        <taxon>Fungi incertae sedis</taxon>
        <taxon>Blastocladiomycota</taxon>
        <taxon>Blastocladiomycetes</taxon>
        <taxon>Blastocladiales</taxon>
        <taxon>Catenariaceae</taxon>
        <taxon>Catenaria</taxon>
    </lineage>
</organism>
<sequence>MEQDLQVFVIPHLKLKLTVTREHRMPRFALWGGSARLCYSCGESGHVKLACPSRPIARSPSAGPAPVFAPVTSAGGICYTEAAKQAINKVDQVDKVLRSQVADHAGQMLTMQETLNKYCAQQDVLLSAIKVEQDKMRGDLSAAIKKVEKVEERLESLASSVQGLLTDFETLSTKFELMSGDNEGGGGRFEGPPG</sequence>
<keyword evidence="1" id="KW-0863">Zinc-finger</keyword>
<dbReference type="InterPro" id="IPR001878">
    <property type="entry name" value="Znf_CCHC"/>
</dbReference>
<dbReference type="OrthoDB" id="2186115at2759"/>
<accession>A0A1Y2H5R3</accession>
<evidence type="ECO:0000313" key="4">
    <source>
        <dbReference type="EMBL" id="ORZ29900.1"/>
    </source>
</evidence>
<dbReference type="SUPFAM" id="SSF57756">
    <property type="entry name" value="Retrovirus zinc finger-like domains"/>
    <property type="match status" value="1"/>
</dbReference>
<dbReference type="GO" id="GO:0008270">
    <property type="term" value="F:zinc ion binding"/>
    <property type="evidence" value="ECO:0007669"/>
    <property type="project" value="UniProtKB-KW"/>
</dbReference>
<dbReference type="Proteomes" id="UP000193411">
    <property type="component" value="Unassembled WGS sequence"/>
</dbReference>
<comment type="caution">
    <text evidence="4">The sequence shown here is derived from an EMBL/GenBank/DDBJ whole genome shotgun (WGS) entry which is preliminary data.</text>
</comment>
<dbReference type="PROSITE" id="PS50158">
    <property type="entry name" value="ZF_CCHC"/>
    <property type="match status" value="1"/>
</dbReference>
<dbReference type="EMBL" id="MCFL01000121">
    <property type="protein sequence ID" value="ORZ29900.1"/>
    <property type="molecule type" value="Genomic_DNA"/>
</dbReference>
<evidence type="ECO:0000256" key="2">
    <source>
        <dbReference type="SAM" id="Coils"/>
    </source>
</evidence>
<feature type="domain" description="CCHC-type" evidence="3">
    <location>
        <begin position="38"/>
        <end position="53"/>
    </location>
</feature>